<reference evidence="3" key="1">
    <citation type="journal article" date="2019" name="bioRxiv">
        <title>Genomics, evolutionary history and diagnostics of the Alternaria alternata species group including apple and Asian pear pathotypes.</title>
        <authorList>
            <person name="Armitage A.D."/>
            <person name="Cockerton H.M."/>
            <person name="Sreenivasaprasad S."/>
            <person name="Woodhall J.W."/>
            <person name="Lane C.R."/>
            <person name="Harrison R.J."/>
            <person name="Clarkson J.P."/>
        </authorList>
    </citation>
    <scope>NUCLEOTIDE SEQUENCE [LARGE SCALE GENOMIC DNA]</scope>
    <source>
        <strain evidence="3">RGR 97.0016</strain>
    </source>
</reference>
<dbReference type="EMBL" id="PEJP01000055">
    <property type="protein sequence ID" value="RYO45005.1"/>
    <property type="molecule type" value="Genomic_DNA"/>
</dbReference>
<proteinExistence type="predicted"/>
<organism evidence="2 3">
    <name type="scientific">Alternaria arborescens</name>
    <dbReference type="NCBI Taxonomy" id="156630"/>
    <lineage>
        <taxon>Eukaryota</taxon>
        <taxon>Fungi</taxon>
        <taxon>Dikarya</taxon>
        <taxon>Ascomycota</taxon>
        <taxon>Pezizomycotina</taxon>
        <taxon>Dothideomycetes</taxon>
        <taxon>Pleosporomycetidae</taxon>
        <taxon>Pleosporales</taxon>
        <taxon>Pleosporineae</taxon>
        <taxon>Pleosporaceae</taxon>
        <taxon>Alternaria</taxon>
        <taxon>Alternaria sect. Alternaria</taxon>
    </lineage>
</organism>
<comment type="caution">
    <text evidence="2">The sequence shown here is derived from an EMBL/GenBank/DDBJ whole genome shotgun (WGS) entry which is preliminary data.</text>
</comment>
<feature type="compositionally biased region" description="Basic and acidic residues" evidence="1">
    <location>
        <begin position="56"/>
        <end position="68"/>
    </location>
</feature>
<gene>
    <name evidence="2" type="ORF">AA0113_g10617</name>
</gene>
<sequence>MPVNWNDKDVLERLFIAALASLDNKININEVARIYGEDMTYHALENRMRRYKKEATMLKDEAGDRDGAVKSPMKTRTKKSDAGSPKGAVKTGRITKKATTATKIKSEPLVVEELLHGMGEDAVGDDEAVDETDEFV</sequence>
<dbReference type="AlphaFoldDB" id="A0A4Q4QNP8"/>
<name>A0A4Q4QNP8_9PLEO</name>
<dbReference type="OrthoDB" id="4828117at2759"/>
<keyword evidence="3" id="KW-1185">Reference proteome</keyword>
<protein>
    <submittedName>
        <fullName evidence="2">Uncharacterized protein</fullName>
    </submittedName>
</protein>
<feature type="region of interest" description="Disordered" evidence="1">
    <location>
        <begin position="56"/>
        <end position="95"/>
    </location>
</feature>
<evidence type="ECO:0000313" key="2">
    <source>
        <dbReference type="EMBL" id="RYO45005.1"/>
    </source>
</evidence>
<evidence type="ECO:0000256" key="1">
    <source>
        <dbReference type="SAM" id="MobiDB-lite"/>
    </source>
</evidence>
<accession>A0A4Q4QNP8</accession>
<dbReference type="Proteomes" id="UP000293823">
    <property type="component" value="Unassembled WGS sequence"/>
</dbReference>
<evidence type="ECO:0000313" key="3">
    <source>
        <dbReference type="Proteomes" id="UP000293823"/>
    </source>
</evidence>